<dbReference type="AlphaFoldDB" id="A0A0W0FP54"/>
<name>A0A0W0FP54_MONRR</name>
<dbReference type="EMBL" id="LATX01001780">
    <property type="protein sequence ID" value="KTB38131.1"/>
    <property type="molecule type" value="Genomic_DNA"/>
</dbReference>
<sequence>MAPPPAPPLDCPLLFPVVNDKGGDTQLCEDTGDGYDEKQLEELMAEQDRILGDMEKERRRTHEDNPIPVEGIEILIIDCHLPSSPSTTYALCDLPDLQQISFVTHSPEVLVKGGIPDNSIIARIPWLEIRNRLPSFFNLKERLWNGLLSRYDDCEKRCRSEGKEVTRVEIQTFLDELFRPHSRPTPDDGAIEDYLYILREHLIAHPFARAQSTRSERANASTKVAIAIKDAIRMVGNILIQKQVKAGLFHLRLQQLQAYNQVVSDISTQLGQLSLGPKPSGVSSVD</sequence>
<evidence type="ECO:0000313" key="1">
    <source>
        <dbReference type="EMBL" id="KTB38131.1"/>
    </source>
</evidence>
<protein>
    <submittedName>
        <fullName evidence="1">Uncharacterized protein</fullName>
    </submittedName>
</protein>
<dbReference type="Proteomes" id="UP000054988">
    <property type="component" value="Unassembled WGS sequence"/>
</dbReference>
<gene>
    <name evidence="1" type="ORF">WG66_9280</name>
</gene>
<accession>A0A0W0FP54</accession>
<proteinExistence type="predicted"/>
<organism evidence="1 2">
    <name type="scientific">Moniliophthora roreri</name>
    <name type="common">Frosty pod rot fungus</name>
    <name type="synonym">Monilia roreri</name>
    <dbReference type="NCBI Taxonomy" id="221103"/>
    <lineage>
        <taxon>Eukaryota</taxon>
        <taxon>Fungi</taxon>
        <taxon>Dikarya</taxon>
        <taxon>Basidiomycota</taxon>
        <taxon>Agaricomycotina</taxon>
        <taxon>Agaricomycetes</taxon>
        <taxon>Agaricomycetidae</taxon>
        <taxon>Agaricales</taxon>
        <taxon>Marasmiineae</taxon>
        <taxon>Marasmiaceae</taxon>
        <taxon>Moniliophthora</taxon>
    </lineage>
</organism>
<comment type="caution">
    <text evidence="1">The sequence shown here is derived from an EMBL/GenBank/DDBJ whole genome shotgun (WGS) entry which is preliminary data.</text>
</comment>
<reference evidence="1 2" key="1">
    <citation type="submission" date="2015-12" db="EMBL/GenBank/DDBJ databases">
        <title>Draft genome sequence of Moniliophthora roreri, the causal agent of frosty pod rot of cacao.</title>
        <authorList>
            <person name="Aime M.C."/>
            <person name="Diaz-Valderrama J.R."/>
            <person name="Kijpornyongpan T."/>
            <person name="Phillips-Mora W."/>
        </authorList>
    </citation>
    <scope>NUCLEOTIDE SEQUENCE [LARGE SCALE GENOMIC DNA]</scope>
    <source>
        <strain evidence="1 2">MCA 2952</strain>
    </source>
</reference>
<evidence type="ECO:0000313" key="2">
    <source>
        <dbReference type="Proteomes" id="UP000054988"/>
    </source>
</evidence>